<keyword evidence="4" id="KW-0121">Carboxypeptidase</keyword>
<dbReference type="InterPro" id="IPR036366">
    <property type="entry name" value="PGBDSf"/>
</dbReference>
<dbReference type="EMBL" id="JACHJQ010000017">
    <property type="protein sequence ID" value="MBB4912847.1"/>
    <property type="molecule type" value="Genomic_DNA"/>
</dbReference>
<gene>
    <name evidence="4" type="ORF">FHR82_009121</name>
</gene>
<feature type="chain" id="PRO_5039263138" evidence="1">
    <location>
        <begin position="23"/>
        <end position="246"/>
    </location>
</feature>
<dbReference type="Gene3D" id="1.10.101.10">
    <property type="entry name" value="PGBD-like superfamily/PGBD"/>
    <property type="match status" value="1"/>
</dbReference>
<dbReference type="InterPro" id="IPR036365">
    <property type="entry name" value="PGBD-like_sf"/>
</dbReference>
<dbReference type="AlphaFoldDB" id="A0A7W7QFV9"/>
<reference evidence="4 5" key="1">
    <citation type="submission" date="2020-08" db="EMBL/GenBank/DDBJ databases">
        <title>Genomic Encyclopedia of Type Strains, Phase III (KMG-III): the genomes of soil and plant-associated and newly described type strains.</title>
        <authorList>
            <person name="Whitman W."/>
        </authorList>
    </citation>
    <scope>NUCLEOTIDE SEQUENCE [LARGE SCALE GENOMIC DNA]</scope>
    <source>
        <strain evidence="4 5">CECT 8960</strain>
    </source>
</reference>
<dbReference type="Pfam" id="PF01471">
    <property type="entry name" value="PG_binding_1"/>
    <property type="match status" value="1"/>
</dbReference>
<accession>A0A7W7QFV9</accession>
<feature type="domain" description="Peptidoglycan binding-like" evidence="2">
    <location>
        <begin position="47"/>
        <end position="104"/>
    </location>
</feature>
<dbReference type="SUPFAM" id="SSF47090">
    <property type="entry name" value="PGBD-like"/>
    <property type="match status" value="1"/>
</dbReference>
<feature type="domain" description="Peptidase M15A C-terminal" evidence="3">
    <location>
        <begin position="117"/>
        <end position="234"/>
    </location>
</feature>
<feature type="signal peptide" evidence="1">
    <location>
        <begin position="1"/>
        <end position="22"/>
    </location>
</feature>
<organism evidence="4 5">
    <name type="scientific">Actinophytocola algeriensis</name>
    <dbReference type="NCBI Taxonomy" id="1768010"/>
    <lineage>
        <taxon>Bacteria</taxon>
        <taxon>Bacillati</taxon>
        <taxon>Actinomycetota</taxon>
        <taxon>Actinomycetes</taxon>
        <taxon>Pseudonocardiales</taxon>
        <taxon>Pseudonocardiaceae</taxon>
    </lineage>
</organism>
<dbReference type="Pfam" id="PF08291">
    <property type="entry name" value="Peptidase_M15_3"/>
    <property type="match status" value="1"/>
</dbReference>
<dbReference type="Proteomes" id="UP000520767">
    <property type="component" value="Unassembled WGS sequence"/>
</dbReference>
<dbReference type="InterPro" id="IPR013230">
    <property type="entry name" value="Peptidase_M15A_C"/>
</dbReference>
<evidence type="ECO:0000259" key="3">
    <source>
        <dbReference type="Pfam" id="PF08291"/>
    </source>
</evidence>
<keyword evidence="4" id="KW-0378">Hydrolase</keyword>
<comment type="caution">
    <text evidence="4">The sequence shown here is derived from an EMBL/GenBank/DDBJ whole genome shotgun (WGS) entry which is preliminary data.</text>
</comment>
<dbReference type="SUPFAM" id="SSF55166">
    <property type="entry name" value="Hedgehog/DD-peptidase"/>
    <property type="match status" value="1"/>
</dbReference>
<dbReference type="InterPro" id="IPR002477">
    <property type="entry name" value="Peptidoglycan-bd-like"/>
</dbReference>
<proteinExistence type="predicted"/>
<evidence type="ECO:0000256" key="1">
    <source>
        <dbReference type="SAM" id="SignalP"/>
    </source>
</evidence>
<sequence>MRKRLLYLLSVLAVTIAGTVTVNMLNPAEAAADGCYTWNRTLREGMSGSDVTQLQIRVAGWVASGENLVLDGRFGPATARAVERFKDAYGLNSDGVAGTEMFEKIYALQDNDCTPIHFAYSEMDDNCGANNFNGGKVSAEAAKRNTLRMMWQLEAMRHKLGDRPMVVSISFRSESCNASVGGSPTSRHMYGQATDFSTRSGPTLCQMYHAAKTSGFEEILGPGYPGHNDHTHVANDPVRTWSAPNC</sequence>
<dbReference type="RefSeq" id="WP_184816789.1">
    <property type="nucleotide sequence ID" value="NZ_JACHJQ010000017.1"/>
</dbReference>
<keyword evidence="1" id="KW-0732">Signal</keyword>
<evidence type="ECO:0000259" key="2">
    <source>
        <dbReference type="Pfam" id="PF01471"/>
    </source>
</evidence>
<evidence type="ECO:0000313" key="4">
    <source>
        <dbReference type="EMBL" id="MBB4912847.1"/>
    </source>
</evidence>
<dbReference type="InterPro" id="IPR009045">
    <property type="entry name" value="Zn_M74/Hedgehog-like"/>
</dbReference>
<keyword evidence="4" id="KW-0645">Protease</keyword>
<dbReference type="GO" id="GO:0009046">
    <property type="term" value="F:zinc D-Ala-D-Ala carboxypeptidase activity"/>
    <property type="evidence" value="ECO:0007669"/>
    <property type="project" value="UniProtKB-EC"/>
</dbReference>
<evidence type="ECO:0000313" key="5">
    <source>
        <dbReference type="Proteomes" id="UP000520767"/>
    </source>
</evidence>
<dbReference type="Gene3D" id="3.30.1380.10">
    <property type="match status" value="1"/>
</dbReference>
<protein>
    <submittedName>
        <fullName evidence="4">Zinc D-Ala-D-Ala carboxypeptidase</fullName>
        <ecNumber evidence="4">3.4.17.14</ecNumber>
    </submittedName>
</protein>
<dbReference type="EC" id="3.4.17.14" evidence="4"/>
<name>A0A7W7QFV9_9PSEU</name>
<keyword evidence="5" id="KW-1185">Reference proteome</keyword>